<evidence type="ECO:0000256" key="3">
    <source>
        <dbReference type="ARBA" id="ARBA00023163"/>
    </source>
</evidence>
<sequence length="180" mass="19208">MTSKELHPAGEVGRRVRLADVALRAGVAASTASAALNDRPSVLETTKLRVLAAAEELGYRGPDPRALALRTGSSSTVCILPDTRLMARTPDRVFVVLQQITATIGQVGGFVLWLPHATEENLRRVGADAALSVGPVTQPARREMRRRGIPLAIVYPDFDAAAVTRAVRAILPDQLAVRTG</sequence>
<dbReference type="SUPFAM" id="SSF47413">
    <property type="entry name" value="lambda repressor-like DNA-binding domains"/>
    <property type="match status" value="1"/>
</dbReference>
<evidence type="ECO:0000313" key="5">
    <source>
        <dbReference type="EMBL" id="GAA1917541.1"/>
    </source>
</evidence>
<dbReference type="CDD" id="cd01392">
    <property type="entry name" value="HTH_LacI"/>
    <property type="match status" value="1"/>
</dbReference>
<organism evidence="5 6">
    <name type="scientific">Microbacterium aoyamense</name>
    <dbReference type="NCBI Taxonomy" id="344166"/>
    <lineage>
        <taxon>Bacteria</taxon>
        <taxon>Bacillati</taxon>
        <taxon>Actinomycetota</taxon>
        <taxon>Actinomycetes</taxon>
        <taxon>Micrococcales</taxon>
        <taxon>Microbacteriaceae</taxon>
        <taxon>Microbacterium</taxon>
    </lineage>
</organism>
<accession>A0ABN2PCX0</accession>
<dbReference type="SMART" id="SM00354">
    <property type="entry name" value="HTH_LACI"/>
    <property type="match status" value="1"/>
</dbReference>
<evidence type="ECO:0000259" key="4">
    <source>
        <dbReference type="PROSITE" id="PS50932"/>
    </source>
</evidence>
<dbReference type="InterPro" id="IPR010982">
    <property type="entry name" value="Lambda_DNA-bd_dom_sf"/>
</dbReference>
<dbReference type="PANTHER" id="PTHR30146">
    <property type="entry name" value="LACI-RELATED TRANSCRIPTIONAL REPRESSOR"/>
    <property type="match status" value="1"/>
</dbReference>
<dbReference type="Proteomes" id="UP001501343">
    <property type="component" value="Unassembled WGS sequence"/>
</dbReference>
<evidence type="ECO:0000313" key="6">
    <source>
        <dbReference type="Proteomes" id="UP001501343"/>
    </source>
</evidence>
<evidence type="ECO:0000256" key="1">
    <source>
        <dbReference type="ARBA" id="ARBA00023015"/>
    </source>
</evidence>
<reference evidence="5 6" key="1">
    <citation type="journal article" date="2019" name="Int. J. Syst. Evol. Microbiol.">
        <title>The Global Catalogue of Microorganisms (GCM) 10K type strain sequencing project: providing services to taxonomists for standard genome sequencing and annotation.</title>
        <authorList>
            <consortium name="The Broad Institute Genomics Platform"/>
            <consortium name="The Broad Institute Genome Sequencing Center for Infectious Disease"/>
            <person name="Wu L."/>
            <person name="Ma J."/>
        </authorList>
    </citation>
    <scope>NUCLEOTIDE SEQUENCE [LARGE SCALE GENOMIC DNA]</scope>
    <source>
        <strain evidence="5 6">JCM 14900</strain>
    </source>
</reference>
<proteinExistence type="predicted"/>
<comment type="caution">
    <text evidence="5">The sequence shown here is derived from an EMBL/GenBank/DDBJ whole genome shotgun (WGS) entry which is preliminary data.</text>
</comment>
<dbReference type="Pfam" id="PF00356">
    <property type="entry name" value="LacI"/>
    <property type="match status" value="1"/>
</dbReference>
<protein>
    <recommendedName>
        <fullName evidence="4">HTH lacI-type domain-containing protein</fullName>
    </recommendedName>
</protein>
<name>A0ABN2PCX0_9MICO</name>
<gene>
    <name evidence="5" type="ORF">GCM10009775_07470</name>
</gene>
<keyword evidence="1" id="KW-0805">Transcription regulation</keyword>
<feature type="domain" description="HTH lacI-type" evidence="4">
    <location>
        <begin position="16"/>
        <end position="71"/>
    </location>
</feature>
<evidence type="ECO:0000256" key="2">
    <source>
        <dbReference type="ARBA" id="ARBA00023125"/>
    </source>
</evidence>
<keyword evidence="3" id="KW-0804">Transcription</keyword>
<dbReference type="PROSITE" id="PS50932">
    <property type="entry name" value="HTH_LACI_2"/>
    <property type="match status" value="1"/>
</dbReference>
<keyword evidence="6" id="KW-1185">Reference proteome</keyword>
<dbReference type="Gene3D" id="1.10.260.40">
    <property type="entry name" value="lambda repressor-like DNA-binding domains"/>
    <property type="match status" value="1"/>
</dbReference>
<dbReference type="PANTHER" id="PTHR30146:SF109">
    <property type="entry name" value="HTH-TYPE TRANSCRIPTIONAL REGULATOR GALS"/>
    <property type="match status" value="1"/>
</dbReference>
<dbReference type="EMBL" id="BAAAOF010000002">
    <property type="protein sequence ID" value="GAA1917541.1"/>
    <property type="molecule type" value="Genomic_DNA"/>
</dbReference>
<keyword evidence="2" id="KW-0238">DNA-binding</keyword>
<dbReference type="InterPro" id="IPR000843">
    <property type="entry name" value="HTH_LacI"/>
</dbReference>